<dbReference type="SMART" id="SM00387">
    <property type="entry name" value="HATPase_c"/>
    <property type="match status" value="1"/>
</dbReference>
<dbReference type="CDD" id="cd00082">
    <property type="entry name" value="HisKA"/>
    <property type="match status" value="1"/>
</dbReference>
<dbReference type="InterPro" id="IPR013767">
    <property type="entry name" value="PAS_fold"/>
</dbReference>
<dbReference type="InterPro" id="IPR003661">
    <property type="entry name" value="HisK_dim/P_dom"/>
</dbReference>
<keyword evidence="3" id="KW-0597">Phosphoprotein</keyword>
<dbReference type="GO" id="GO:0000155">
    <property type="term" value="F:phosphorelay sensor kinase activity"/>
    <property type="evidence" value="ECO:0007669"/>
    <property type="project" value="InterPro"/>
</dbReference>
<evidence type="ECO:0000259" key="9">
    <source>
        <dbReference type="PROSITE" id="PS50109"/>
    </source>
</evidence>
<dbReference type="GO" id="GO:0005524">
    <property type="term" value="F:ATP binding"/>
    <property type="evidence" value="ECO:0007669"/>
    <property type="project" value="UniProtKB-KW"/>
</dbReference>
<organism evidence="11 12">
    <name type="scientific">candidate division KSB3 bacterium</name>
    <dbReference type="NCBI Taxonomy" id="2044937"/>
    <lineage>
        <taxon>Bacteria</taxon>
        <taxon>candidate division KSB3</taxon>
    </lineage>
</organism>
<dbReference type="InterPro" id="IPR005467">
    <property type="entry name" value="His_kinase_dom"/>
</dbReference>
<dbReference type="PRINTS" id="PR00344">
    <property type="entry name" value="BCTRLSENSOR"/>
</dbReference>
<evidence type="ECO:0000256" key="6">
    <source>
        <dbReference type="ARBA" id="ARBA00022777"/>
    </source>
</evidence>
<evidence type="ECO:0000313" key="12">
    <source>
        <dbReference type="Proteomes" id="UP000649604"/>
    </source>
</evidence>
<keyword evidence="5" id="KW-0547">Nucleotide-binding</keyword>
<dbReference type="CDD" id="cd00130">
    <property type="entry name" value="PAS"/>
    <property type="match status" value="1"/>
</dbReference>
<evidence type="ECO:0000256" key="5">
    <source>
        <dbReference type="ARBA" id="ARBA00022741"/>
    </source>
</evidence>
<name>A0A9D5JWP4_9BACT</name>
<evidence type="ECO:0000313" key="11">
    <source>
        <dbReference type="EMBL" id="MBD3325505.1"/>
    </source>
</evidence>
<dbReference type="InterPro" id="IPR036890">
    <property type="entry name" value="HATPase_C_sf"/>
</dbReference>
<comment type="catalytic activity">
    <reaction evidence="1">
        <text>ATP + protein L-histidine = ADP + protein N-phospho-L-histidine.</text>
        <dbReference type="EC" id="2.7.13.3"/>
    </reaction>
</comment>
<dbReference type="EC" id="2.7.13.3" evidence="2"/>
<keyword evidence="7" id="KW-0067">ATP-binding</keyword>
<evidence type="ECO:0000259" key="10">
    <source>
        <dbReference type="PROSITE" id="PS50112"/>
    </source>
</evidence>
<dbReference type="NCBIfam" id="TIGR00229">
    <property type="entry name" value="sensory_box"/>
    <property type="match status" value="1"/>
</dbReference>
<dbReference type="SUPFAM" id="SSF55785">
    <property type="entry name" value="PYP-like sensor domain (PAS domain)"/>
    <property type="match status" value="1"/>
</dbReference>
<keyword evidence="6" id="KW-0418">Kinase</keyword>
<evidence type="ECO:0000256" key="7">
    <source>
        <dbReference type="ARBA" id="ARBA00022840"/>
    </source>
</evidence>
<dbReference type="PROSITE" id="PS50112">
    <property type="entry name" value="PAS"/>
    <property type="match status" value="1"/>
</dbReference>
<keyword evidence="4" id="KW-0808">Transferase</keyword>
<dbReference type="InterPro" id="IPR000014">
    <property type="entry name" value="PAS"/>
</dbReference>
<dbReference type="InterPro" id="IPR035965">
    <property type="entry name" value="PAS-like_dom_sf"/>
</dbReference>
<evidence type="ECO:0000256" key="8">
    <source>
        <dbReference type="ARBA" id="ARBA00023012"/>
    </source>
</evidence>
<comment type="caution">
    <text evidence="11">The sequence shown here is derived from an EMBL/GenBank/DDBJ whole genome shotgun (WGS) entry which is preliminary data.</text>
</comment>
<evidence type="ECO:0000256" key="4">
    <source>
        <dbReference type="ARBA" id="ARBA00022679"/>
    </source>
</evidence>
<accession>A0A9D5JWP4</accession>
<reference evidence="11" key="1">
    <citation type="submission" date="2019-11" db="EMBL/GenBank/DDBJ databases">
        <title>Microbial mats filling the niche in hypersaline microbial mats.</title>
        <authorList>
            <person name="Wong H.L."/>
            <person name="Macleod F.I."/>
            <person name="White R.A. III"/>
            <person name="Burns B.P."/>
        </authorList>
    </citation>
    <scope>NUCLEOTIDE SEQUENCE</scope>
    <source>
        <strain evidence="11">Rbin_158</strain>
    </source>
</reference>
<dbReference type="Pfam" id="PF02518">
    <property type="entry name" value="HATPase_c"/>
    <property type="match status" value="1"/>
</dbReference>
<dbReference type="InterPro" id="IPR036097">
    <property type="entry name" value="HisK_dim/P_sf"/>
</dbReference>
<keyword evidence="8" id="KW-0902">Two-component regulatory system</keyword>
<evidence type="ECO:0000256" key="1">
    <source>
        <dbReference type="ARBA" id="ARBA00000085"/>
    </source>
</evidence>
<dbReference type="PROSITE" id="PS50109">
    <property type="entry name" value="HIS_KIN"/>
    <property type="match status" value="1"/>
</dbReference>
<gene>
    <name evidence="11" type="ORF">GF339_13020</name>
</gene>
<dbReference type="Proteomes" id="UP000649604">
    <property type="component" value="Unassembled WGS sequence"/>
</dbReference>
<dbReference type="Gene3D" id="1.10.287.130">
    <property type="match status" value="1"/>
</dbReference>
<dbReference type="GO" id="GO:0006355">
    <property type="term" value="P:regulation of DNA-templated transcription"/>
    <property type="evidence" value="ECO:0007669"/>
    <property type="project" value="InterPro"/>
</dbReference>
<dbReference type="Gene3D" id="3.30.565.10">
    <property type="entry name" value="Histidine kinase-like ATPase, C-terminal domain"/>
    <property type="match status" value="1"/>
</dbReference>
<dbReference type="InterPro" id="IPR003594">
    <property type="entry name" value="HATPase_dom"/>
</dbReference>
<evidence type="ECO:0000256" key="3">
    <source>
        <dbReference type="ARBA" id="ARBA00022553"/>
    </source>
</evidence>
<evidence type="ECO:0000256" key="2">
    <source>
        <dbReference type="ARBA" id="ARBA00012438"/>
    </source>
</evidence>
<dbReference type="AlphaFoldDB" id="A0A9D5JWP4"/>
<dbReference type="InterPro" id="IPR004358">
    <property type="entry name" value="Sig_transdc_His_kin-like_C"/>
</dbReference>
<dbReference type="PANTHER" id="PTHR43065">
    <property type="entry name" value="SENSOR HISTIDINE KINASE"/>
    <property type="match status" value="1"/>
</dbReference>
<dbReference type="Gene3D" id="3.30.450.20">
    <property type="entry name" value="PAS domain"/>
    <property type="match status" value="1"/>
</dbReference>
<dbReference type="SMART" id="SM00091">
    <property type="entry name" value="PAS"/>
    <property type="match status" value="1"/>
</dbReference>
<dbReference type="EMBL" id="WJJP01000423">
    <property type="protein sequence ID" value="MBD3325505.1"/>
    <property type="molecule type" value="Genomic_DNA"/>
</dbReference>
<dbReference type="PANTHER" id="PTHR43065:SF42">
    <property type="entry name" value="TWO-COMPONENT SENSOR PPRA"/>
    <property type="match status" value="1"/>
</dbReference>
<proteinExistence type="predicted"/>
<feature type="domain" description="Histidine kinase" evidence="9">
    <location>
        <begin position="283"/>
        <end position="529"/>
    </location>
</feature>
<protein>
    <recommendedName>
        <fullName evidence="2">histidine kinase</fullName>
        <ecNumber evidence="2">2.7.13.3</ecNumber>
    </recommendedName>
</protein>
<dbReference type="Pfam" id="PF00989">
    <property type="entry name" value="PAS"/>
    <property type="match status" value="1"/>
</dbReference>
<dbReference type="SUPFAM" id="SSF55874">
    <property type="entry name" value="ATPase domain of HSP90 chaperone/DNA topoisomerase II/histidine kinase"/>
    <property type="match status" value="1"/>
</dbReference>
<sequence>MKNSHLEHDIFLLMVNLTQVKRPERILNIFLEALNSLWEDVTFRLLSADDQAETGDIVAIETMSKAFGYISIEDTTSRLTIEEHALLRNAIRMIALILENRVQEKLLSDKNLQLETLVRERTAELRQANAGLKAEIAERNKTALELRRIRNYLKEIINAMPSVLIGVDREGCVTQWNAQTERMTGIRADEAQEQKVVDVFPELQGYRDKIVQSIQTGALQHLPKVSVQLNNELHYLDIAIYPLIIEGIEGAVIRIDDVTSRIRLEERMIQTEKMRSLGELAAGMAHEINNPLGIILQGIQNTQRRLSASFPKNQEIARACGTNLQAIRTYLEQRHIFQYLTGIQNAGRRASKIVTNMLSFSRPGESGMSQTDLHALLEESLELAANDYDLKKQYDFRHIDIVRQYDPSLPPVQCIATEIEQVILNLFKNSTQAFAQNQSLSAPPQIRLQTKREPQAVVITVEDNGPGMDADIRKHIFEPFYTTKAVGAGTGLGLAVSYFIITTHHTGDIAVESEVGRGTRFTIRLPLSQEGRYAA</sequence>
<dbReference type="SUPFAM" id="SSF47384">
    <property type="entry name" value="Homodimeric domain of signal transducing histidine kinase"/>
    <property type="match status" value="1"/>
</dbReference>
<dbReference type="SMART" id="SM00388">
    <property type="entry name" value="HisKA"/>
    <property type="match status" value="1"/>
</dbReference>
<feature type="domain" description="PAS" evidence="10">
    <location>
        <begin position="149"/>
        <end position="197"/>
    </location>
</feature>